<feature type="region of interest" description="Disordered" evidence="4">
    <location>
        <begin position="112"/>
        <end position="188"/>
    </location>
</feature>
<dbReference type="InterPro" id="IPR004167">
    <property type="entry name" value="PSBD"/>
</dbReference>
<dbReference type="SUPFAM" id="SSF47005">
    <property type="entry name" value="Peripheral subunit-binding domain of 2-oxo acid dehydrogenase complex"/>
    <property type="match status" value="1"/>
</dbReference>
<dbReference type="InterPro" id="IPR000089">
    <property type="entry name" value="Biotin_lipoyl"/>
</dbReference>
<dbReference type="PANTHER" id="PTHR23151">
    <property type="entry name" value="DIHYDROLIPOAMIDE ACETYL/SUCCINYL-TRANSFERASE-RELATED"/>
    <property type="match status" value="1"/>
</dbReference>
<dbReference type="Gene3D" id="4.10.320.10">
    <property type="entry name" value="E3-binding domain"/>
    <property type="match status" value="1"/>
</dbReference>
<organism evidence="7 8">
    <name type="scientific">Decorospora gaudefroyi</name>
    <dbReference type="NCBI Taxonomy" id="184978"/>
    <lineage>
        <taxon>Eukaryota</taxon>
        <taxon>Fungi</taxon>
        <taxon>Dikarya</taxon>
        <taxon>Ascomycota</taxon>
        <taxon>Pezizomycotina</taxon>
        <taxon>Dothideomycetes</taxon>
        <taxon>Pleosporomycetidae</taxon>
        <taxon>Pleosporales</taxon>
        <taxon>Pleosporineae</taxon>
        <taxon>Pleosporaceae</taxon>
        <taxon>Decorospora</taxon>
    </lineage>
</organism>
<feature type="compositionally biased region" description="Low complexity" evidence="4">
    <location>
        <begin position="167"/>
        <end position="186"/>
    </location>
</feature>
<feature type="domain" description="Peripheral subunit-binding (PSBD)" evidence="6">
    <location>
        <begin position="190"/>
        <end position="230"/>
    </location>
</feature>
<dbReference type="PROSITE" id="PS51826">
    <property type="entry name" value="PSBD"/>
    <property type="match status" value="1"/>
</dbReference>
<evidence type="ECO:0000313" key="7">
    <source>
        <dbReference type="EMBL" id="KAF1838824.1"/>
    </source>
</evidence>
<dbReference type="InterPro" id="IPR036625">
    <property type="entry name" value="E3-bd_dom_sf"/>
</dbReference>
<evidence type="ECO:0000256" key="2">
    <source>
        <dbReference type="ARBA" id="ARBA00022823"/>
    </source>
</evidence>
<reference evidence="7" key="1">
    <citation type="submission" date="2020-01" db="EMBL/GenBank/DDBJ databases">
        <authorList>
            <consortium name="DOE Joint Genome Institute"/>
            <person name="Haridas S."/>
            <person name="Albert R."/>
            <person name="Binder M."/>
            <person name="Bloem J."/>
            <person name="Labutti K."/>
            <person name="Salamov A."/>
            <person name="Andreopoulos B."/>
            <person name="Baker S.E."/>
            <person name="Barry K."/>
            <person name="Bills G."/>
            <person name="Bluhm B.H."/>
            <person name="Cannon C."/>
            <person name="Castanera R."/>
            <person name="Culley D.E."/>
            <person name="Daum C."/>
            <person name="Ezra D."/>
            <person name="Gonzalez J.B."/>
            <person name="Henrissat B."/>
            <person name="Kuo A."/>
            <person name="Liang C."/>
            <person name="Lipzen A."/>
            <person name="Lutzoni F."/>
            <person name="Magnuson J."/>
            <person name="Mondo S."/>
            <person name="Nolan M."/>
            <person name="Ohm R."/>
            <person name="Pangilinan J."/>
            <person name="Park H.-J."/>
            <person name="Ramirez L."/>
            <person name="Alfaro M."/>
            <person name="Sun H."/>
            <person name="Tritt A."/>
            <person name="Yoshinaga Y."/>
            <person name="Zwiers L.-H."/>
            <person name="Turgeon B.G."/>
            <person name="Goodwin S.B."/>
            <person name="Spatafora J.W."/>
            <person name="Crous P.W."/>
            <person name="Grigoriev I.V."/>
        </authorList>
    </citation>
    <scope>NUCLEOTIDE SEQUENCE</scope>
    <source>
        <strain evidence="7">P77</strain>
    </source>
</reference>
<proteinExistence type="inferred from homology"/>
<sequence>MASIAAVYRASARAASQQLRTHGARRALHSGQASLAAHNFTMPALSPTMTEGNIASWKIKEGDSFSAGDVLLEIETDKAQMDVEAQDDGILAKITVGDGSKAVQVGTRIGVTAEPGDDLSSLEIPEEESAAPKKEAETPKEQPKEQPKQESKSGSDSQPIPKEERSSAPPAKSNANKSSSKAAPSKQTYPLYPSVQHLLEVNGLPKEEADKIPATGPNGRLLKGDVLAYVGQIEGSYPSELATRFTKLSHLDLSNIKPMAKKPAQKPAPATETPQVAEDVPVKVVLPVSLTAVTECQKRVRDSKGVLLPLSTFVTRAAELANEHLPKSALAKPSADDLFNAVLGLEKVTATSSRGHFVPRVTMTAPTVFAIKRASALKKPDIIDILAGKTKASARGTSSVPISGGVAEAPSVNVLSVSVPKGDEKRGRVFLERVKTVLEAEPGTLVV</sequence>
<gene>
    <name evidence="7" type="ORF">BDW02DRAFT_564676</name>
</gene>
<dbReference type="Pfam" id="PF00364">
    <property type="entry name" value="Biotin_lipoyl"/>
    <property type="match status" value="1"/>
</dbReference>
<dbReference type="CDD" id="cd06849">
    <property type="entry name" value="lipoyl_domain"/>
    <property type="match status" value="1"/>
</dbReference>
<evidence type="ECO:0000259" key="5">
    <source>
        <dbReference type="PROSITE" id="PS50968"/>
    </source>
</evidence>
<comment type="similarity">
    <text evidence="1">Belongs to the 2-oxoacid dehydrogenase family.</text>
</comment>
<dbReference type="PROSITE" id="PS50968">
    <property type="entry name" value="BIOTINYL_LIPOYL"/>
    <property type="match status" value="1"/>
</dbReference>
<dbReference type="PANTHER" id="PTHR23151:SF82">
    <property type="entry name" value="PYRUVATE DEHYDROGENASE COMPLEX PROTEIN X COMPONENT, MITOCHONDRIAL"/>
    <property type="match status" value="1"/>
</dbReference>
<evidence type="ECO:0000313" key="8">
    <source>
        <dbReference type="Proteomes" id="UP000800040"/>
    </source>
</evidence>
<keyword evidence="8" id="KW-1185">Reference proteome</keyword>
<name>A0A6A5KW14_9PLEO</name>
<evidence type="ECO:0008006" key="9">
    <source>
        <dbReference type="Google" id="ProtNLM"/>
    </source>
</evidence>
<dbReference type="Proteomes" id="UP000800040">
    <property type="component" value="Unassembled WGS sequence"/>
</dbReference>
<feature type="compositionally biased region" description="Basic and acidic residues" evidence="4">
    <location>
        <begin position="130"/>
        <end position="153"/>
    </location>
</feature>
<dbReference type="InterPro" id="IPR011053">
    <property type="entry name" value="Single_hybrid_motif"/>
</dbReference>
<dbReference type="PROSITE" id="PS00189">
    <property type="entry name" value="LIPOYL"/>
    <property type="match status" value="1"/>
</dbReference>
<dbReference type="SUPFAM" id="SSF51230">
    <property type="entry name" value="Single hybrid motif"/>
    <property type="match status" value="1"/>
</dbReference>
<protein>
    <recommendedName>
        <fullName evidence="9">Pyruvate dehydrogenase protein x component</fullName>
    </recommendedName>
</protein>
<dbReference type="GO" id="GO:0045254">
    <property type="term" value="C:pyruvate dehydrogenase complex"/>
    <property type="evidence" value="ECO:0007669"/>
    <property type="project" value="InterPro"/>
</dbReference>
<evidence type="ECO:0000259" key="6">
    <source>
        <dbReference type="PROSITE" id="PS51826"/>
    </source>
</evidence>
<accession>A0A6A5KW14</accession>
<keyword evidence="3" id="KW-0809">Transit peptide</keyword>
<dbReference type="GO" id="GO:0004742">
    <property type="term" value="F:dihydrolipoyllysine-residue acetyltransferase activity"/>
    <property type="evidence" value="ECO:0007669"/>
    <property type="project" value="TreeGrafter"/>
</dbReference>
<dbReference type="FunFam" id="2.40.50.100:FF:000010">
    <property type="entry name" value="Acetyltransferase component of pyruvate dehydrogenase complex"/>
    <property type="match status" value="1"/>
</dbReference>
<feature type="domain" description="Lipoyl-binding" evidence="5">
    <location>
        <begin position="37"/>
        <end position="113"/>
    </location>
</feature>
<evidence type="ECO:0000256" key="1">
    <source>
        <dbReference type="ARBA" id="ARBA00007317"/>
    </source>
</evidence>
<dbReference type="GO" id="GO:0006086">
    <property type="term" value="P:pyruvate decarboxylation to acetyl-CoA"/>
    <property type="evidence" value="ECO:0007669"/>
    <property type="project" value="InterPro"/>
</dbReference>
<evidence type="ECO:0000256" key="4">
    <source>
        <dbReference type="SAM" id="MobiDB-lite"/>
    </source>
</evidence>
<dbReference type="OrthoDB" id="202158at2759"/>
<dbReference type="AlphaFoldDB" id="A0A6A5KW14"/>
<evidence type="ECO:0000256" key="3">
    <source>
        <dbReference type="ARBA" id="ARBA00022946"/>
    </source>
</evidence>
<dbReference type="InterPro" id="IPR003016">
    <property type="entry name" value="2-oxoA_DH_lipoyl-BS"/>
</dbReference>
<dbReference type="Gene3D" id="2.40.50.100">
    <property type="match status" value="1"/>
</dbReference>
<dbReference type="InterPro" id="IPR045257">
    <property type="entry name" value="E2/Pdx1"/>
</dbReference>
<dbReference type="EMBL" id="ML975249">
    <property type="protein sequence ID" value="KAF1838824.1"/>
    <property type="molecule type" value="Genomic_DNA"/>
</dbReference>
<keyword evidence="2" id="KW-0450">Lipoyl</keyword>